<proteinExistence type="predicted"/>
<evidence type="ECO:0000313" key="3">
    <source>
        <dbReference type="Proteomes" id="UP000631421"/>
    </source>
</evidence>
<evidence type="ECO:0000313" key="2">
    <source>
        <dbReference type="EMBL" id="MBD2150013.1"/>
    </source>
</evidence>
<reference evidence="2" key="1">
    <citation type="journal article" date="2015" name="ISME J.">
        <title>Draft Genome Sequence of Streptomyces incarnatus NRRL8089, which Produces the Nucleoside Antibiotic Sinefungin.</title>
        <authorList>
            <person name="Oshima K."/>
            <person name="Hattori M."/>
            <person name="Shimizu H."/>
            <person name="Fukuda K."/>
            <person name="Nemoto M."/>
            <person name="Inagaki K."/>
            <person name="Tamura T."/>
        </authorList>
    </citation>
    <scope>NUCLEOTIDE SEQUENCE</scope>
    <source>
        <strain evidence="2">FACHB-1277</strain>
    </source>
</reference>
<sequence length="150" mass="17456">MKNITVLQDSAAQIRERVPYLKMLVLFGSRARGDYREDSDYDFAALYDEEMRHAIADSKKRGLLNIYSHLTNIFDLPTELVEVLRLNECSKSIAHVIARDGLLIYEKEVGEFEKFKDQSLMSVENFKNHQNQQIQDLKLAAKAWRIKYGN</sequence>
<accession>A0A926USN4</accession>
<gene>
    <name evidence="2" type="ORF">H6F44_07740</name>
</gene>
<dbReference type="InterPro" id="IPR052548">
    <property type="entry name" value="Type_VII_TA_antitoxin"/>
</dbReference>
<organism evidence="2 3">
    <name type="scientific">Pseudanabaena cinerea FACHB-1277</name>
    <dbReference type="NCBI Taxonomy" id="2949581"/>
    <lineage>
        <taxon>Bacteria</taxon>
        <taxon>Bacillati</taxon>
        <taxon>Cyanobacteriota</taxon>
        <taxon>Cyanophyceae</taxon>
        <taxon>Pseudanabaenales</taxon>
        <taxon>Pseudanabaenaceae</taxon>
        <taxon>Pseudanabaena</taxon>
        <taxon>Pseudanabaena cinerea</taxon>
    </lineage>
</organism>
<dbReference type="RefSeq" id="WP_190350381.1">
    <property type="nucleotide sequence ID" value="NZ_JACJPY010000017.1"/>
</dbReference>
<dbReference type="SUPFAM" id="SSF81301">
    <property type="entry name" value="Nucleotidyltransferase"/>
    <property type="match status" value="1"/>
</dbReference>
<dbReference type="CDD" id="cd05403">
    <property type="entry name" value="NT_KNTase_like"/>
    <property type="match status" value="1"/>
</dbReference>
<name>A0A926USN4_9CYAN</name>
<evidence type="ECO:0000259" key="1">
    <source>
        <dbReference type="Pfam" id="PF18765"/>
    </source>
</evidence>
<dbReference type="NCBIfam" id="NF047752">
    <property type="entry name" value="MntA_antitoxin"/>
    <property type="match status" value="1"/>
</dbReference>
<protein>
    <submittedName>
        <fullName evidence="2">Nucleotidyltransferase domain-containing protein</fullName>
    </submittedName>
</protein>
<feature type="domain" description="Polymerase beta nucleotidyltransferase" evidence="1">
    <location>
        <begin position="16"/>
        <end position="107"/>
    </location>
</feature>
<dbReference type="AlphaFoldDB" id="A0A926USN4"/>
<dbReference type="Gene3D" id="3.30.460.10">
    <property type="entry name" value="Beta Polymerase, domain 2"/>
    <property type="match status" value="1"/>
</dbReference>
<dbReference type="EMBL" id="JACJPY010000017">
    <property type="protein sequence ID" value="MBD2150013.1"/>
    <property type="molecule type" value="Genomic_DNA"/>
</dbReference>
<comment type="caution">
    <text evidence="2">The sequence shown here is derived from an EMBL/GenBank/DDBJ whole genome shotgun (WGS) entry which is preliminary data.</text>
</comment>
<dbReference type="PANTHER" id="PTHR33933:SF3">
    <property type="entry name" value="PROTEIN ADENYLYLTRANSFERASE MJ0604-RELATED"/>
    <property type="match status" value="1"/>
</dbReference>
<dbReference type="InterPro" id="IPR041633">
    <property type="entry name" value="Polbeta"/>
</dbReference>
<dbReference type="PANTHER" id="PTHR33933">
    <property type="entry name" value="NUCLEOTIDYLTRANSFERASE"/>
    <property type="match status" value="1"/>
</dbReference>
<reference evidence="2" key="2">
    <citation type="submission" date="2020-08" db="EMBL/GenBank/DDBJ databases">
        <authorList>
            <person name="Chen M."/>
            <person name="Teng W."/>
            <person name="Zhao L."/>
            <person name="Hu C."/>
            <person name="Zhou Y."/>
            <person name="Han B."/>
            <person name="Song L."/>
            <person name="Shu W."/>
        </authorList>
    </citation>
    <scope>NUCLEOTIDE SEQUENCE</scope>
    <source>
        <strain evidence="2">FACHB-1277</strain>
    </source>
</reference>
<keyword evidence="3" id="KW-1185">Reference proteome</keyword>
<dbReference type="InterPro" id="IPR043519">
    <property type="entry name" value="NT_sf"/>
</dbReference>
<dbReference type="Pfam" id="PF18765">
    <property type="entry name" value="Polbeta"/>
    <property type="match status" value="1"/>
</dbReference>
<dbReference type="Proteomes" id="UP000631421">
    <property type="component" value="Unassembled WGS sequence"/>
</dbReference>